<dbReference type="PaxDb" id="882-DVU_1135"/>
<accession>Q72CZ6</accession>
<evidence type="ECO:0000313" key="2">
    <source>
        <dbReference type="Proteomes" id="UP000002194"/>
    </source>
</evidence>
<dbReference type="STRING" id="882.DVU_1135"/>
<dbReference type="OrthoDB" id="5462308at2"/>
<proteinExistence type="predicted"/>
<organism evidence="1 2">
    <name type="scientific">Nitratidesulfovibrio vulgaris (strain ATCC 29579 / DSM 644 / CCUG 34227 / NCIMB 8303 / VKM B-1760 / Hildenborough)</name>
    <name type="common">Desulfovibrio vulgaris</name>
    <dbReference type="NCBI Taxonomy" id="882"/>
    <lineage>
        <taxon>Bacteria</taxon>
        <taxon>Pseudomonadati</taxon>
        <taxon>Thermodesulfobacteriota</taxon>
        <taxon>Desulfovibrionia</taxon>
        <taxon>Desulfovibrionales</taxon>
        <taxon>Desulfovibrionaceae</taxon>
        <taxon>Nitratidesulfovibrio</taxon>
    </lineage>
</organism>
<dbReference type="Proteomes" id="UP000002194">
    <property type="component" value="Chromosome"/>
</dbReference>
<dbReference type="HOGENOM" id="CLU_2355223_0_0_7"/>
<dbReference type="KEGG" id="dvu:DVU_1135"/>
<protein>
    <submittedName>
        <fullName evidence="1">Conserved domain protein</fullName>
    </submittedName>
</protein>
<dbReference type="AlphaFoldDB" id="Q72CZ6"/>
<dbReference type="EnsemblBacteria" id="AAS95615">
    <property type="protein sequence ID" value="AAS95615"/>
    <property type="gene ID" value="DVU_1135"/>
</dbReference>
<evidence type="ECO:0000313" key="1">
    <source>
        <dbReference type="EMBL" id="AAS95615.1"/>
    </source>
</evidence>
<dbReference type="EMBL" id="AE017285">
    <property type="protein sequence ID" value="AAS95615.1"/>
    <property type="molecule type" value="Genomic_DNA"/>
</dbReference>
<dbReference type="PATRIC" id="fig|882.5.peg.1072"/>
<keyword evidence="2" id="KW-1185">Reference proteome</keyword>
<sequence>MKRYGIDITRFGRLYAERVLKDGTLQPERLPELSRLKSYREQHVEARMGIDHAIREEAGKVLVAAGHCKAKVRRVLRLN</sequence>
<reference evidence="1 2" key="1">
    <citation type="journal article" date="2004" name="Nat. Biotechnol.">
        <title>The genome sequence of the anaerobic, sulfate-reducing bacterium Desulfovibrio vulgaris Hildenborough.</title>
        <authorList>
            <person name="Heidelberg J.F."/>
            <person name="Seshadri R."/>
            <person name="Haveman S.A."/>
            <person name="Hemme C.L."/>
            <person name="Paulsen I.T."/>
            <person name="Kolonay J.F."/>
            <person name="Eisen J.A."/>
            <person name="Ward N."/>
            <person name="Methe B."/>
            <person name="Brinkac L.M."/>
            <person name="Daugherty S.C."/>
            <person name="Deboy R.T."/>
            <person name="Dodson R.J."/>
            <person name="Durkin A.S."/>
            <person name="Madupu R."/>
            <person name="Nelson W.C."/>
            <person name="Sullivan S.A."/>
            <person name="Fouts D."/>
            <person name="Haft D.H."/>
            <person name="Selengut J."/>
            <person name="Peterson J.D."/>
            <person name="Davidsen T.M."/>
            <person name="Zafar N."/>
            <person name="Zhou L."/>
            <person name="Radune D."/>
            <person name="Dimitrov G."/>
            <person name="Hance M."/>
            <person name="Tran K."/>
            <person name="Khouri H."/>
            <person name="Gill J."/>
            <person name="Utterback T.R."/>
            <person name="Feldblyum T.V."/>
            <person name="Wall J.D."/>
            <person name="Voordouw G."/>
            <person name="Fraser C.M."/>
        </authorList>
    </citation>
    <scope>NUCLEOTIDE SEQUENCE [LARGE SCALE GENOMIC DNA]</scope>
    <source>
        <strain evidence="2">ATCC 29579 / DSM 644 / NCIMB 8303 / VKM B-1760 / Hildenborough</strain>
    </source>
</reference>
<gene>
    <name evidence="1" type="ordered locus">DVU_1135</name>
</gene>
<dbReference type="RefSeq" id="WP_010938434.1">
    <property type="nucleotide sequence ID" value="NC_002937.3"/>
</dbReference>
<name>Q72CZ6_NITV2</name>